<sequence length="244" mass="28164">MWHAFLTRWVFCRQWFSGSVVQFKILFQELWLLDLGWDTELPPKIAYWWNECRSDLHILRDLRLPRFVQNNEDHIELHGFSDASIKAYSAVIYSRVVRANGTVSVSLIAEKARVAPLKQQFLPRLELCGALLLSRLFLSVKIALQHKDIEPIEPQKYENLVLEALPRNAWHHVNTKKNPADCATRGTLASDLLHFDLWWMGLSWLQDSKMLAVKLTSKKFCSSLLENHGGEEVKTTALTAQQPS</sequence>
<dbReference type="PANTHER" id="PTHR22955">
    <property type="entry name" value="RETROTRANSPOSON"/>
    <property type="match status" value="1"/>
</dbReference>
<proteinExistence type="predicted"/>
<evidence type="ECO:0000313" key="3">
    <source>
        <dbReference type="RefSeq" id="XP_070854945.1"/>
    </source>
</evidence>
<organism evidence="2 3">
    <name type="scientific">Drosophila suzukii</name>
    <name type="common">Spotted-wing drosophila fruit fly</name>
    <dbReference type="NCBI Taxonomy" id="28584"/>
    <lineage>
        <taxon>Eukaryota</taxon>
        <taxon>Metazoa</taxon>
        <taxon>Ecdysozoa</taxon>
        <taxon>Arthropoda</taxon>
        <taxon>Hexapoda</taxon>
        <taxon>Insecta</taxon>
        <taxon>Pterygota</taxon>
        <taxon>Neoptera</taxon>
        <taxon>Endopterygota</taxon>
        <taxon>Diptera</taxon>
        <taxon>Brachycera</taxon>
        <taxon>Muscomorpha</taxon>
        <taxon>Ephydroidea</taxon>
        <taxon>Drosophilidae</taxon>
        <taxon>Drosophila</taxon>
        <taxon>Sophophora</taxon>
    </lineage>
</organism>
<dbReference type="Pfam" id="PF05380">
    <property type="entry name" value="Peptidase_A17"/>
    <property type="match status" value="1"/>
</dbReference>
<dbReference type="InterPro" id="IPR008042">
    <property type="entry name" value="Retrotrans_Pao"/>
</dbReference>
<reference evidence="3" key="1">
    <citation type="submission" date="2025-08" db="UniProtKB">
        <authorList>
            <consortium name="RefSeq"/>
        </authorList>
    </citation>
    <scope>IDENTIFICATION</scope>
</reference>
<keyword evidence="1" id="KW-0732">Signal</keyword>
<keyword evidence="2" id="KW-1185">Reference proteome</keyword>
<dbReference type="PANTHER" id="PTHR22955:SF77">
    <property type="entry name" value="ASPARTIC PUTATIVE DOMAIN-CONTAINING PROTEIN-RELATED"/>
    <property type="match status" value="1"/>
</dbReference>
<dbReference type="GeneID" id="139354584"/>
<feature type="signal peptide" evidence="1">
    <location>
        <begin position="1"/>
        <end position="22"/>
    </location>
</feature>
<evidence type="ECO:0000313" key="2">
    <source>
        <dbReference type="Proteomes" id="UP001652628"/>
    </source>
</evidence>
<name>A0ABM4TYA3_DROSZ</name>
<protein>
    <submittedName>
        <fullName evidence="3">Uncharacterized protein</fullName>
    </submittedName>
</protein>
<feature type="chain" id="PRO_5047200445" evidence="1">
    <location>
        <begin position="23"/>
        <end position="244"/>
    </location>
</feature>
<accession>A0ABM4TYA3</accession>
<dbReference type="RefSeq" id="XP_070854945.1">
    <property type="nucleotide sequence ID" value="XM_070998844.1"/>
</dbReference>
<evidence type="ECO:0000256" key="1">
    <source>
        <dbReference type="SAM" id="SignalP"/>
    </source>
</evidence>
<dbReference type="Proteomes" id="UP001652628">
    <property type="component" value="Unplaced"/>
</dbReference>
<gene>
    <name evidence="3" type="primary">LOC139354584</name>
</gene>